<sequence length="131" mass="14039">MRFLIQIGIPLIAILVALSAVSPDVALRNLSDWAEVFGIVALANAQPSPFALRFAGVILALAGGIIGYAQAARMLDGRRWAKRHEEHVAELEAARGRLAKAQSEVADSAKENLRLAEELAATIKTAKAEKK</sequence>
<dbReference type="EMBL" id="JAFMPY010000009">
    <property type="protein sequence ID" value="MBO0904050.1"/>
    <property type="molecule type" value="Genomic_DNA"/>
</dbReference>
<comment type="caution">
    <text evidence="3">The sequence shown here is derived from an EMBL/GenBank/DDBJ whole genome shotgun (WGS) entry which is preliminary data.</text>
</comment>
<accession>A0ABS3J314</accession>
<keyword evidence="1" id="KW-0175">Coiled coil</keyword>
<keyword evidence="2" id="KW-1133">Transmembrane helix</keyword>
<evidence type="ECO:0000313" key="4">
    <source>
        <dbReference type="Proteomes" id="UP000664288"/>
    </source>
</evidence>
<feature type="transmembrane region" description="Helical" evidence="2">
    <location>
        <begin position="50"/>
        <end position="69"/>
    </location>
</feature>
<evidence type="ECO:0000313" key="3">
    <source>
        <dbReference type="EMBL" id="MBO0904050.1"/>
    </source>
</evidence>
<name>A0ABS3J314_9HYPH</name>
<protein>
    <recommendedName>
        <fullName evidence="5">DUF1049 domain-containing protein</fullName>
    </recommendedName>
</protein>
<proteinExistence type="predicted"/>
<organism evidence="3 4">
    <name type="scientific">Jiella sonneratiae</name>
    <dbReference type="NCBI Taxonomy" id="2816856"/>
    <lineage>
        <taxon>Bacteria</taxon>
        <taxon>Pseudomonadati</taxon>
        <taxon>Pseudomonadota</taxon>
        <taxon>Alphaproteobacteria</taxon>
        <taxon>Hyphomicrobiales</taxon>
        <taxon>Aurantimonadaceae</taxon>
        <taxon>Jiella</taxon>
    </lineage>
</organism>
<evidence type="ECO:0000256" key="1">
    <source>
        <dbReference type="SAM" id="Coils"/>
    </source>
</evidence>
<dbReference type="Proteomes" id="UP000664288">
    <property type="component" value="Unassembled WGS sequence"/>
</dbReference>
<evidence type="ECO:0000256" key="2">
    <source>
        <dbReference type="SAM" id="Phobius"/>
    </source>
</evidence>
<gene>
    <name evidence="3" type="ORF">J1C47_10375</name>
</gene>
<dbReference type="RefSeq" id="WP_207350699.1">
    <property type="nucleotide sequence ID" value="NZ_JAFMPY010000009.1"/>
</dbReference>
<keyword evidence="2" id="KW-0812">Transmembrane</keyword>
<reference evidence="3 4" key="1">
    <citation type="submission" date="2021-03" db="EMBL/GenBank/DDBJ databases">
        <title>Whole genome sequence of Jiella sp. MQZ13P-4.</title>
        <authorList>
            <person name="Tuo L."/>
        </authorList>
    </citation>
    <scope>NUCLEOTIDE SEQUENCE [LARGE SCALE GENOMIC DNA]</scope>
    <source>
        <strain evidence="3 4">MQZ13P-4</strain>
    </source>
</reference>
<keyword evidence="2" id="KW-0472">Membrane</keyword>
<keyword evidence="4" id="KW-1185">Reference proteome</keyword>
<feature type="coiled-coil region" evidence="1">
    <location>
        <begin position="81"/>
        <end position="119"/>
    </location>
</feature>
<evidence type="ECO:0008006" key="5">
    <source>
        <dbReference type="Google" id="ProtNLM"/>
    </source>
</evidence>